<comment type="catalytic activity">
    <reaction evidence="4">
        <text>RX + glutathione = an S-substituted glutathione + a halide anion + H(+)</text>
        <dbReference type="Rhea" id="RHEA:16437"/>
        <dbReference type="ChEBI" id="CHEBI:15378"/>
        <dbReference type="ChEBI" id="CHEBI:16042"/>
        <dbReference type="ChEBI" id="CHEBI:17792"/>
        <dbReference type="ChEBI" id="CHEBI:57925"/>
        <dbReference type="ChEBI" id="CHEBI:90779"/>
        <dbReference type="EC" id="2.5.1.18"/>
    </reaction>
</comment>
<dbReference type="Proteomes" id="UP001152747">
    <property type="component" value="Unassembled WGS sequence"/>
</dbReference>
<dbReference type="InterPro" id="IPR036282">
    <property type="entry name" value="Glutathione-S-Trfase_C_sf"/>
</dbReference>
<proteinExistence type="inferred from homology"/>
<dbReference type="GO" id="GO:0004364">
    <property type="term" value="F:glutathione transferase activity"/>
    <property type="evidence" value="ECO:0007669"/>
    <property type="project" value="UniProtKB-EC"/>
</dbReference>
<dbReference type="FunFam" id="3.40.30.10:FF:000189">
    <property type="entry name" value="Glutathione S-Transferase"/>
    <property type="match status" value="1"/>
</dbReference>
<dbReference type="Pfam" id="PF02798">
    <property type="entry name" value="GST_N"/>
    <property type="match status" value="1"/>
</dbReference>
<dbReference type="OrthoDB" id="414243at2759"/>
<evidence type="ECO:0000259" key="6">
    <source>
        <dbReference type="PROSITE" id="PS50404"/>
    </source>
</evidence>
<name>A0A9P1IER5_9PELO</name>
<dbReference type="FunFam" id="1.20.1050.10:FF:000031">
    <property type="entry name" value="Glutathione S-Transferase"/>
    <property type="match status" value="1"/>
</dbReference>
<protein>
    <recommendedName>
        <fullName evidence="1">glutathione transferase</fullName>
        <ecNumber evidence="1">2.5.1.18</ecNumber>
    </recommendedName>
    <alternativeName>
        <fullName evidence="5">GST class-sigma</fullName>
    </alternativeName>
</protein>
<dbReference type="AlphaFoldDB" id="A0A9P1IER5"/>
<dbReference type="PANTHER" id="PTHR11571:SF158">
    <property type="entry name" value="GST C-TERMINAL DOMAIN-CONTAINING PROTEIN-RELATED"/>
    <property type="match status" value="1"/>
</dbReference>
<dbReference type="EMBL" id="CANHGI010000002">
    <property type="protein sequence ID" value="CAI5441897.1"/>
    <property type="molecule type" value="Genomic_DNA"/>
</dbReference>
<dbReference type="PROSITE" id="PS50404">
    <property type="entry name" value="GST_NTER"/>
    <property type="match status" value="1"/>
</dbReference>
<dbReference type="PANTHER" id="PTHR11571">
    <property type="entry name" value="GLUTATHIONE S-TRANSFERASE"/>
    <property type="match status" value="1"/>
</dbReference>
<evidence type="ECO:0000256" key="4">
    <source>
        <dbReference type="ARBA" id="ARBA00047960"/>
    </source>
</evidence>
<feature type="domain" description="GST C-terminal" evidence="7">
    <location>
        <begin position="84"/>
        <end position="210"/>
    </location>
</feature>
<reference evidence="8" key="1">
    <citation type="submission" date="2022-11" db="EMBL/GenBank/DDBJ databases">
        <authorList>
            <person name="Kikuchi T."/>
        </authorList>
    </citation>
    <scope>NUCLEOTIDE SEQUENCE</scope>
    <source>
        <strain evidence="8">PS1010</strain>
    </source>
</reference>
<dbReference type="InterPro" id="IPR010987">
    <property type="entry name" value="Glutathione-S-Trfase_C-like"/>
</dbReference>
<dbReference type="GO" id="GO:0006749">
    <property type="term" value="P:glutathione metabolic process"/>
    <property type="evidence" value="ECO:0007669"/>
    <property type="project" value="TreeGrafter"/>
</dbReference>
<evidence type="ECO:0000256" key="5">
    <source>
        <dbReference type="ARBA" id="ARBA00078118"/>
    </source>
</evidence>
<evidence type="ECO:0000256" key="3">
    <source>
        <dbReference type="ARBA" id="ARBA00038317"/>
    </source>
</evidence>
<dbReference type="CDD" id="cd03192">
    <property type="entry name" value="GST_C_Sigma_like"/>
    <property type="match status" value="1"/>
</dbReference>
<dbReference type="GO" id="GO:0005737">
    <property type="term" value="C:cytoplasm"/>
    <property type="evidence" value="ECO:0007669"/>
    <property type="project" value="UniProtKB-ARBA"/>
</dbReference>
<dbReference type="SFLD" id="SFLDG00363">
    <property type="entry name" value="AMPS_(cytGST):_Alpha-__Mu-__Pi"/>
    <property type="match status" value="1"/>
</dbReference>
<gene>
    <name evidence="8" type="ORF">CAMP_LOCUS4534</name>
</gene>
<dbReference type="InterPro" id="IPR040079">
    <property type="entry name" value="Glutathione_S-Trfase"/>
</dbReference>
<dbReference type="PROSITE" id="PS50405">
    <property type="entry name" value="GST_CTER"/>
    <property type="match status" value="1"/>
</dbReference>
<accession>A0A9P1IER5</accession>
<organism evidence="8 9">
    <name type="scientific">Caenorhabditis angaria</name>
    <dbReference type="NCBI Taxonomy" id="860376"/>
    <lineage>
        <taxon>Eukaryota</taxon>
        <taxon>Metazoa</taxon>
        <taxon>Ecdysozoa</taxon>
        <taxon>Nematoda</taxon>
        <taxon>Chromadorea</taxon>
        <taxon>Rhabditida</taxon>
        <taxon>Rhabditina</taxon>
        <taxon>Rhabditomorpha</taxon>
        <taxon>Rhabditoidea</taxon>
        <taxon>Rhabditidae</taxon>
        <taxon>Peloderinae</taxon>
        <taxon>Caenorhabditis</taxon>
    </lineage>
</organism>
<dbReference type="Pfam" id="PF14497">
    <property type="entry name" value="GST_C_3"/>
    <property type="match status" value="1"/>
</dbReference>
<evidence type="ECO:0000313" key="9">
    <source>
        <dbReference type="Proteomes" id="UP001152747"/>
    </source>
</evidence>
<dbReference type="CDD" id="cd03039">
    <property type="entry name" value="GST_N_Sigma_like"/>
    <property type="match status" value="1"/>
</dbReference>
<evidence type="ECO:0000256" key="1">
    <source>
        <dbReference type="ARBA" id="ARBA00012452"/>
    </source>
</evidence>
<dbReference type="SUPFAM" id="SSF52833">
    <property type="entry name" value="Thioredoxin-like"/>
    <property type="match status" value="1"/>
</dbReference>
<dbReference type="SFLD" id="SFLDG01205">
    <property type="entry name" value="AMPS.1"/>
    <property type="match status" value="1"/>
</dbReference>
<dbReference type="InterPro" id="IPR036249">
    <property type="entry name" value="Thioredoxin-like_sf"/>
</dbReference>
<dbReference type="SFLD" id="SFLDS00019">
    <property type="entry name" value="Glutathione_Transferase_(cytos"/>
    <property type="match status" value="1"/>
</dbReference>
<comment type="similarity">
    <text evidence="3">Belongs to the GST superfamily. Sigma family.</text>
</comment>
<comment type="caution">
    <text evidence="8">The sequence shown here is derived from an EMBL/GenBank/DDBJ whole genome shotgun (WGS) entry which is preliminary data.</text>
</comment>
<dbReference type="SUPFAM" id="SSF47616">
    <property type="entry name" value="GST C-terminal domain-like"/>
    <property type="match status" value="1"/>
</dbReference>
<dbReference type="InterPro" id="IPR004045">
    <property type="entry name" value="Glutathione_S-Trfase_N"/>
</dbReference>
<keyword evidence="2" id="KW-0808">Transferase</keyword>
<evidence type="ECO:0000256" key="2">
    <source>
        <dbReference type="ARBA" id="ARBA00022679"/>
    </source>
</evidence>
<feature type="domain" description="GST N-terminal" evidence="6">
    <location>
        <begin position="2"/>
        <end position="82"/>
    </location>
</feature>
<evidence type="ECO:0000313" key="8">
    <source>
        <dbReference type="EMBL" id="CAI5441897.1"/>
    </source>
</evidence>
<sequence>MVHYKLIYFNVRALAEASRQIFHLAGVPFEDVRIQRNDPTWETDIKKSTPFGKMPVLSVDGFDIPQSAAIARYLSRKFGFAGKTPEEEAWVDAIVDQFKDFFEDLRKFIIANRLGKPAEEIEKIRNEIVNPSRDNYLRIITGILQKSKSGFLVGDNVTFADLVIADSLVTLEKNGFFKKEDYPIAANHQLKIHNLPKLKEWIETRPDTQL</sequence>
<dbReference type="Gene3D" id="3.40.30.10">
    <property type="entry name" value="Glutaredoxin"/>
    <property type="match status" value="1"/>
</dbReference>
<dbReference type="EC" id="2.5.1.18" evidence="1"/>
<dbReference type="Gene3D" id="1.20.1050.10">
    <property type="match status" value="1"/>
</dbReference>
<evidence type="ECO:0000259" key="7">
    <source>
        <dbReference type="PROSITE" id="PS50405"/>
    </source>
</evidence>
<dbReference type="InterPro" id="IPR050213">
    <property type="entry name" value="GST_superfamily"/>
</dbReference>
<keyword evidence="9" id="KW-1185">Reference proteome</keyword>
<dbReference type="InterPro" id="IPR004046">
    <property type="entry name" value="GST_C"/>
</dbReference>